<gene>
    <name evidence="2" type="ORF">FRACA_530034</name>
</gene>
<proteinExistence type="predicted"/>
<evidence type="ECO:0000313" key="3">
    <source>
        <dbReference type="Proteomes" id="UP000234331"/>
    </source>
</evidence>
<feature type="region of interest" description="Disordered" evidence="1">
    <location>
        <begin position="1"/>
        <end position="42"/>
    </location>
</feature>
<evidence type="ECO:0000256" key="1">
    <source>
        <dbReference type="SAM" id="MobiDB-lite"/>
    </source>
</evidence>
<reference evidence="2 3" key="1">
    <citation type="submission" date="2017-06" db="EMBL/GenBank/DDBJ databases">
        <authorList>
            <person name="Kim H.J."/>
            <person name="Triplett B.A."/>
        </authorList>
    </citation>
    <scope>NUCLEOTIDE SEQUENCE [LARGE SCALE GENOMIC DNA]</scope>
    <source>
        <strain evidence="2">FRACA_ARgP5</strain>
    </source>
</reference>
<feature type="region of interest" description="Disordered" evidence="1">
    <location>
        <begin position="69"/>
        <end position="103"/>
    </location>
</feature>
<dbReference type="EMBL" id="FZMO01000479">
    <property type="protein sequence ID" value="SNQ50811.1"/>
    <property type="molecule type" value="Genomic_DNA"/>
</dbReference>
<dbReference type="Proteomes" id="UP000234331">
    <property type="component" value="Unassembled WGS sequence"/>
</dbReference>
<sequence>MAGKSNSKAGGRVRSSCRAAIPVPTGAVGAGRDPAGTAPDGFVGSADAHATAEASRLCLWRVVETGRPAVRGHRGRPSGPVGGRQRAPRGAAEVLPACPSPTV</sequence>
<protein>
    <submittedName>
        <fullName evidence="2">Uncharacterized protein</fullName>
    </submittedName>
</protein>
<organism evidence="2 3">
    <name type="scientific">Frankia canadensis</name>
    <dbReference type="NCBI Taxonomy" id="1836972"/>
    <lineage>
        <taxon>Bacteria</taxon>
        <taxon>Bacillati</taxon>
        <taxon>Actinomycetota</taxon>
        <taxon>Actinomycetes</taxon>
        <taxon>Frankiales</taxon>
        <taxon>Frankiaceae</taxon>
        <taxon>Frankia</taxon>
    </lineage>
</organism>
<name>A0A2I2KYR9_9ACTN</name>
<dbReference type="AlphaFoldDB" id="A0A2I2KYR9"/>
<evidence type="ECO:0000313" key="2">
    <source>
        <dbReference type="EMBL" id="SNQ50811.1"/>
    </source>
</evidence>
<keyword evidence="3" id="KW-1185">Reference proteome</keyword>
<accession>A0A2I2KYR9</accession>